<dbReference type="InterPro" id="IPR036390">
    <property type="entry name" value="WH_DNA-bd_sf"/>
</dbReference>
<keyword evidence="4" id="KW-1185">Reference proteome</keyword>
<dbReference type="GO" id="GO:0006355">
    <property type="term" value="P:regulation of DNA-templated transcription"/>
    <property type="evidence" value="ECO:0007669"/>
    <property type="project" value="InterPro"/>
</dbReference>
<evidence type="ECO:0000256" key="1">
    <source>
        <dbReference type="SAM" id="MobiDB-lite"/>
    </source>
</evidence>
<evidence type="ECO:0000313" key="4">
    <source>
        <dbReference type="Proteomes" id="UP000008722"/>
    </source>
</evidence>
<dbReference type="KEGG" id="opr:Ocepr_2009"/>
<dbReference type="STRING" id="670487.Ocepr_2009"/>
<dbReference type="SUPFAM" id="SSF46785">
    <property type="entry name" value="Winged helix' DNA-binding domain"/>
    <property type="match status" value="1"/>
</dbReference>
<dbReference type="Pfam" id="PF09339">
    <property type="entry name" value="HTH_IclR"/>
    <property type="match status" value="1"/>
</dbReference>
<dbReference type="RefSeq" id="WP_013458630.1">
    <property type="nucleotide sequence ID" value="NC_014761.1"/>
</dbReference>
<dbReference type="HOGENOM" id="CLU_2381402_0_0_0"/>
<accession>E4U548</accession>
<dbReference type="Proteomes" id="UP000008722">
    <property type="component" value="Chromosome"/>
</dbReference>
<proteinExistence type="predicted"/>
<dbReference type="OrthoDB" id="33199at2"/>
<dbReference type="EMBL" id="CP002361">
    <property type="protein sequence ID" value="ADR37460.1"/>
    <property type="molecule type" value="Genomic_DNA"/>
</dbReference>
<sequence>MLRRVLSELERPQTLAQVAARVGVEPGALWGMLETLQQGGYVGLAYSESPACNVACGGCALRNLCPAADSETPPPTPVWRLTPKGRRALEQGL</sequence>
<dbReference type="GO" id="GO:0003677">
    <property type="term" value="F:DNA binding"/>
    <property type="evidence" value="ECO:0007669"/>
    <property type="project" value="InterPro"/>
</dbReference>
<evidence type="ECO:0000259" key="2">
    <source>
        <dbReference type="Pfam" id="PF09339"/>
    </source>
</evidence>
<feature type="region of interest" description="Disordered" evidence="1">
    <location>
        <begin position="69"/>
        <end position="93"/>
    </location>
</feature>
<dbReference type="AlphaFoldDB" id="E4U548"/>
<dbReference type="eggNOG" id="ENOG502ZSYI">
    <property type="taxonomic scope" value="Bacteria"/>
</dbReference>
<gene>
    <name evidence="3" type="ordered locus">Ocepr_2009</name>
</gene>
<name>E4U548_OCEP5</name>
<dbReference type="InterPro" id="IPR005471">
    <property type="entry name" value="Tscrpt_reg_IclR_N"/>
</dbReference>
<protein>
    <recommendedName>
        <fullName evidence="2">HTH iclR-type domain-containing protein</fullName>
    </recommendedName>
</protein>
<feature type="domain" description="HTH iclR-type" evidence="2">
    <location>
        <begin position="4"/>
        <end position="42"/>
    </location>
</feature>
<organism evidence="3 4">
    <name type="scientific">Oceanithermus profundus (strain DSM 14977 / NBRC 100410 / VKM B-2274 / 506)</name>
    <dbReference type="NCBI Taxonomy" id="670487"/>
    <lineage>
        <taxon>Bacteria</taxon>
        <taxon>Thermotogati</taxon>
        <taxon>Deinococcota</taxon>
        <taxon>Deinococci</taxon>
        <taxon>Thermales</taxon>
        <taxon>Thermaceae</taxon>
        <taxon>Oceanithermus</taxon>
    </lineage>
</organism>
<evidence type="ECO:0000313" key="3">
    <source>
        <dbReference type="EMBL" id="ADR37460.1"/>
    </source>
</evidence>
<reference evidence="4" key="1">
    <citation type="submission" date="2010-11" db="EMBL/GenBank/DDBJ databases">
        <title>The complete sequence of chromosome of Oceanithermus profundus DSM 14977.</title>
        <authorList>
            <consortium name="US DOE Joint Genome Institute (JGI-PGF)"/>
            <person name="Lucas S."/>
            <person name="Copeland A."/>
            <person name="Lapidus A."/>
            <person name="Bruce D."/>
            <person name="Goodwin L."/>
            <person name="Pitluck S."/>
            <person name="Kyrpides N."/>
            <person name="Mavromatis K."/>
            <person name="Pagani I."/>
            <person name="Ivanova N."/>
            <person name="Zhang X."/>
            <person name="Brettin T."/>
            <person name="Detter J.C."/>
            <person name="Tapia R."/>
            <person name="Han C."/>
            <person name="Land M."/>
            <person name="Hauser L."/>
            <person name="Markowitz V."/>
            <person name="Cheng J.-F."/>
            <person name="Hugenholtz P."/>
            <person name="Woyke T."/>
            <person name="Wu D."/>
            <person name="Tindall B."/>
            <person name="Faehnrich R."/>
            <person name="Brambilla E."/>
            <person name="Klenk H.-P."/>
            <person name="Eisen J.A."/>
        </authorList>
    </citation>
    <scope>NUCLEOTIDE SEQUENCE [LARGE SCALE GENOMIC DNA]</scope>
    <source>
        <strain evidence="4">DSM 14977 / NBRC 100410 / VKM B-2274 / 506</strain>
    </source>
</reference>
<reference evidence="3 4" key="2">
    <citation type="journal article" date="2011" name="Stand. Genomic Sci.">
        <title>Complete genome sequence of Oceanithermus profundus type strain (506).</title>
        <authorList>
            <person name="Pati A."/>
            <person name="Zhang X."/>
            <person name="Lapidus A."/>
            <person name="Nolan M."/>
            <person name="Lucas S."/>
            <person name="Del Rio T.G."/>
            <person name="Tice H."/>
            <person name="Cheng J.F."/>
            <person name="Tapia R."/>
            <person name="Han C."/>
            <person name="Goodwin L."/>
            <person name="Pitluck S."/>
            <person name="Liolios K."/>
            <person name="Pagani I."/>
            <person name="Ivanova N."/>
            <person name="Mavromatis K."/>
            <person name="Chen A."/>
            <person name="Palaniappan K."/>
            <person name="Hauser L."/>
            <person name="Jeffries C.D."/>
            <person name="Brambilla E.M."/>
            <person name="Rohl A."/>
            <person name="Mwirichia R."/>
            <person name="Rohde M."/>
            <person name="Tindall B.J."/>
            <person name="Sikorski J."/>
            <person name="Wirth R."/>
            <person name="Goker M."/>
            <person name="Woyke T."/>
            <person name="Detter J.C."/>
            <person name="Bristow J."/>
            <person name="Eisen J.A."/>
            <person name="Markowitz V."/>
            <person name="Hugenholtz P."/>
            <person name="Kyrpides N.C."/>
            <person name="Klenk H.P."/>
            <person name="Land M."/>
        </authorList>
    </citation>
    <scope>NUCLEOTIDE SEQUENCE [LARGE SCALE GENOMIC DNA]</scope>
    <source>
        <strain evidence="4">DSM 14977 / NBRC 100410 / VKM B-2274 / 506</strain>
    </source>
</reference>